<dbReference type="PANTHER" id="PTHR16267:SF11">
    <property type="entry name" value="STUMPS, ISOFORM E"/>
    <property type="match status" value="1"/>
</dbReference>
<gene>
    <name evidence="3" type="primary">LOC106819450</name>
</gene>
<keyword evidence="2" id="KW-1185">Reference proteome</keyword>
<organism evidence="2 3">
    <name type="scientific">Priapulus caudatus</name>
    <name type="common">Priapulid worm</name>
    <dbReference type="NCBI Taxonomy" id="37621"/>
    <lineage>
        <taxon>Eukaryota</taxon>
        <taxon>Metazoa</taxon>
        <taxon>Ecdysozoa</taxon>
        <taxon>Scalidophora</taxon>
        <taxon>Priapulida</taxon>
        <taxon>Priapulimorpha</taxon>
        <taxon>Priapulimorphida</taxon>
        <taxon>Priapulidae</taxon>
        <taxon>Priapulus</taxon>
    </lineage>
</organism>
<feature type="compositionally biased region" description="Acidic residues" evidence="1">
    <location>
        <begin position="1"/>
        <end position="11"/>
    </location>
</feature>
<feature type="region of interest" description="Disordered" evidence="1">
    <location>
        <begin position="135"/>
        <end position="155"/>
    </location>
</feature>
<dbReference type="InterPro" id="IPR052446">
    <property type="entry name" value="B-cell_PI3K-Signaling_Adptrs"/>
</dbReference>
<feature type="region of interest" description="Disordered" evidence="1">
    <location>
        <begin position="1"/>
        <end position="27"/>
    </location>
</feature>
<dbReference type="Proteomes" id="UP000695022">
    <property type="component" value="Unplaced"/>
</dbReference>
<evidence type="ECO:0000256" key="1">
    <source>
        <dbReference type="SAM" id="MobiDB-lite"/>
    </source>
</evidence>
<dbReference type="GeneID" id="106819450"/>
<accession>A0ABM1F547</accession>
<evidence type="ECO:0000313" key="3">
    <source>
        <dbReference type="RefSeq" id="XP_014679568.1"/>
    </source>
</evidence>
<dbReference type="RefSeq" id="XP_014679568.1">
    <property type="nucleotide sequence ID" value="XM_014824082.1"/>
</dbReference>
<dbReference type="PANTHER" id="PTHR16267">
    <property type="entry name" value="BANK1/PIK3AP1 FAMILY MEMBER"/>
    <property type="match status" value="1"/>
</dbReference>
<reference evidence="3" key="1">
    <citation type="submission" date="2025-08" db="UniProtKB">
        <authorList>
            <consortium name="RefSeq"/>
        </authorList>
    </citation>
    <scope>IDENTIFICATION</scope>
</reference>
<sequence length="155" mass="16734">MSLDSEAETLVENESRHKLRQRSLDPQYDVAELDQKLTETLQASSAPPPHQLPSLDSFLLNAKTDVHSPRAAPTLLHFCALYNLSQLCAALVRMPAARAALRVRNRDNETPAELARRLGHGAVAEVLVAPPAAEPAAAPAAAADADEKEEVRCRG</sequence>
<name>A0ABM1F547_PRICU</name>
<protein>
    <submittedName>
        <fullName evidence="3">Uncharacterized protein LOC106819450</fullName>
    </submittedName>
</protein>
<dbReference type="InterPro" id="IPR036770">
    <property type="entry name" value="Ankyrin_rpt-contain_sf"/>
</dbReference>
<evidence type="ECO:0000313" key="2">
    <source>
        <dbReference type="Proteomes" id="UP000695022"/>
    </source>
</evidence>
<dbReference type="SUPFAM" id="SSF48403">
    <property type="entry name" value="Ankyrin repeat"/>
    <property type="match status" value="1"/>
</dbReference>
<proteinExistence type="predicted"/>
<dbReference type="Gene3D" id="1.25.40.20">
    <property type="entry name" value="Ankyrin repeat-containing domain"/>
    <property type="match status" value="1"/>
</dbReference>